<keyword evidence="3 6" id="KW-0133">Cell shape</keyword>
<dbReference type="SUPFAM" id="SSF47090">
    <property type="entry name" value="PGBD-like"/>
    <property type="match status" value="1"/>
</dbReference>
<dbReference type="SUPFAM" id="SSF141523">
    <property type="entry name" value="L,D-transpeptidase catalytic domain-like"/>
    <property type="match status" value="1"/>
</dbReference>
<keyword evidence="2" id="KW-0808">Transferase</keyword>
<comment type="pathway">
    <text evidence="1 6">Cell wall biogenesis; peptidoglycan biosynthesis.</text>
</comment>
<feature type="active site" description="Nucleophile" evidence="6">
    <location>
        <position position="493"/>
    </location>
</feature>
<evidence type="ECO:0000256" key="6">
    <source>
        <dbReference type="PROSITE-ProRule" id="PRU01373"/>
    </source>
</evidence>
<dbReference type="GO" id="GO:0009252">
    <property type="term" value="P:peptidoglycan biosynthetic process"/>
    <property type="evidence" value="ECO:0007669"/>
    <property type="project" value="UniProtKB-UniPathway"/>
</dbReference>
<feature type="active site" description="Proton donor/acceptor" evidence="6">
    <location>
        <position position="474"/>
    </location>
</feature>
<evidence type="ECO:0000256" key="4">
    <source>
        <dbReference type="ARBA" id="ARBA00022984"/>
    </source>
</evidence>
<dbReference type="Pfam" id="PF20142">
    <property type="entry name" value="Scaffold"/>
    <property type="match status" value="1"/>
</dbReference>
<gene>
    <name evidence="9" type="ORF">HKN21_04705</name>
</gene>
<dbReference type="PROSITE" id="PS52029">
    <property type="entry name" value="LD_TPASE"/>
    <property type="match status" value="1"/>
</dbReference>
<dbReference type="CDD" id="cd16913">
    <property type="entry name" value="YkuD_like"/>
    <property type="match status" value="1"/>
</dbReference>
<reference evidence="9 10" key="1">
    <citation type="submission" date="2020-03" db="EMBL/GenBank/DDBJ databases">
        <title>Metabolic flexibility allows generalist bacteria to become dominant in a frequently disturbed ecosystem.</title>
        <authorList>
            <person name="Chen Y.-J."/>
            <person name="Leung P.M."/>
            <person name="Bay S.K."/>
            <person name="Hugenholtz P."/>
            <person name="Kessler A.J."/>
            <person name="Shelley G."/>
            <person name="Waite D.W."/>
            <person name="Cook P.L."/>
            <person name="Greening C."/>
        </authorList>
    </citation>
    <scope>NUCLEOTIDE SEQUENCE [LARGE SCALE GENOMIC DNA]</scope>
    <source>
        <strain evidence="9">SS_bin_28</strain>
    </source>
</reference>
<keyword evidence="5 6" id="KW-0961">Cell wall biogenesis/degradation</keyword>
<dbReference type="InterPro" id="IPR005490">
    <property type="entry name" value="LD_TPept_cat_dom"/>
</dbReference>
<dbReference type="PANTHER" id="PTHR41533">
    <property type="entry name" value="L,D-TRANSPEPTIDASE HI_1667-RELATED"/>
    <property type="match status" value="1"/>
</dbReference>
<dbReference type="Gene3D" id="1.10.101.10">
    <property type="entry name" value="PGBD-like superfamily/PGBD"/>
    <property type="match status" value="1"/>
</dbReference>
<dbReference type="GO" id="GO:0071555">
    <property type="term" value="P:cell wall organization"/>
    <property type="evidence" value="ECO:0007669"/>
    <property type="project" value="UniProtKB-UniRule"/>
</dbReference>
<keyword evidence="4 6" id="KW-0573">Peptidoglycan synthesis</keyword>
<dbReference type="Proteomes" id="UP000547674">
    <property type="component" value="Unassembled WGS sequence"/>
</dbReference>
<name>A0A7Y2H1V6_UNCEI</name>
<dbReference type="InterPro" id="IPR036365">
    <property type="entry name" value="PGBD-like_sf"/>
</dbReference>
<organism evidence="9 10">
    <name type="scientific">Eiseniibacteriota bacterium</name>
    <dbReference type="NCBI Taxonomy" id="2212470"/>
    <lineage>
        <taxon>Bacteria</taxon>
        <taxon>Candidatus Eiseniibacteriota</taxon>
    </lineage>
</organism>
<evidence type="ECO:0000313" key="10">
    <source>
        <dbReference type="Proteomes" id="UP000547674"/>
    </source>
</evidence>
<comment type="caution">
    <text evidence="9">The sequence shown here is derived from an EMBL/GenBank/DDBJ whole genome shotgun (WGS) entry which is preliminary data.</text>
</comment>
<sequence>MPNFMNNTSPRPYGWPAFALLVLLGLSAPYAIAATSDPADSSATGAFATEAETILTPYQIYLSEVSPDPRDIAGPYEEDLVHQTVIEFYEARNHQPAWIKDGKLQPNAQDLLDTLPYAPTEGLRTEDYRPEELAKLLDAFRASRPTETDIMAMDYALSQTYFVVAAHMTRGRVDTSSVRLPWYSTPRPMPSHEVLHTALNRRRVPQSLGELAPDRKEYQDLKKNLERYRNLAAGGGWVEVPGGPTLRPDKSPDSLRVATMEKRLHQEGFLSAVAGDGVLSESLQEAVKRFQESRGLLVDGQAGRVSIEEMNVSVEDRIQQIEMNMERWRWMPEDFGERHLRVNIPAFKLELWDGGDAPDTTIRVVVGRKKWETPVFSDSMRYVVVNPYWRVPSTVAGKTILTKILEDSTYLASSNFEIFTDWGRDAEKVDPATVDWESISATDFPYKLVQRPGPSNALGSVKFLFPNKFAIYLHDTPSSSAFKRWTRGYSHGCVRVEDPMRLAEFAFAADTLMTPEKFSKAVKSRRHRTFTLPEPVPVHLIYFTVEEQDGEVRFYRDIYRVDRDLARAIEKRRPLPKSE</sequence>
<keyword evidence="7" id="KW-0732">Signal</keyword>
<evidence type="ECO:0000313" key="9">
    <source>
        <dbReference type="EMBL" id="NNF06038.1"/>
    </source>
</evidence>
<dbReference type="InterPro" id="IPR038063">
    <property type="entry name" value="Transpep_catalytic_dom"/>
</dbReference>
<dbReference type="Gene3D" id="2.40.440.10">
    <property type="entry name" value="L,D-transpeptidase catalytic domain-like"/>
    <property type="match status" value="1"/>
</dbReference>
<dbReference type="GO" id="GO:0016740">
    <property type="term" value="F:transferase activity"/>
    <property type="evidence" value="ECO:0007669"/>
    <property type="project" value="UniProtKB-KW"/>
</dbReference>
<dbReference type="Pfam" id="PF03734">
    <property type="entry name" value="YkuD"/>
    <property type="match status" value="1"/>
</dbReference>
<evidence type="ECO:0000256" key="1">
    <source>
        <dbReference type="ARBA" id="ARBA00004752"/>
    </source>
</evidence>
<dbReference type="EMBL" id="JABDJR010000173">
    <property type="protein sequence ID" value="NNF06038.1"/>
    <property type="molecule type" value="Genomic_DNA"/>
</dbReference>
<accession>A0A7Y2H1V6</accession>
<dbReference type="Pfam" id="PF01471">
    <property type="entry name" value="PG_binding_1"/>
    <property type="match status" value="1"/>
</dbReference>
<feature type="chain" id="PRO_5030744946" evidence="7">
    <location>
        <begin position="34"/>
        <end position="579"/>
    </location>
</feature>
<evidence type="ECO:0000259" key="8">
    <source>
        <dbReference type="PROSITE" id="PS52029"/>
    </source>
</evidence>
<feature type="signal peptide" evidence="7">
    <location>
        <begin position="1"/>
        <end position="33"/>
    </location>
</feature>
<evidence type="ECO:0000256" key="3">
    <source>
        <dbReference type="ARBA" id="ARBA00022960"/>
    </source>
</evidence>
<dbReference type="InterPro" id="IPR045380">
    <property type="entry name" value="LD_TPept_scaffold_dom"/>
</dbReference>
<dbReference type="GO" id="GO:0008360">
    <property type="term" value="P:regulation of cell shape"/>
    <property type="evidence" value="ECO:0007669"/>
    <property type="project" value="UniProtKB-UniRule"/>
</dbReference>
<evidence type="ECO:0000256" key="7">
    <source>
        <dbReference type="SAM" id="SignalP"/>
    </source>
</evidence>
<feature type="domain" description="L,D-TPase catalytic" evidence="8">
    <location>
        <begin position="338"/>
        <end position="515"/>
    </location>
</feature>
<dbReference type="InterPro" id="IPR052905">
    <property type="entry name" value="LD-transpeptidase_YkuD-like"/>
</dbReference>
<evidence type="ECO:0000256" key="2">
    <source>
        <dbReference type="ARBA" id="ARBA00022679"/>
    </source>
</evidence>
<dbReference type="AlphaFoldDB" id="A0A7Y2H1V6"/>
<protein>
    <submittedName>
        <fullName evidence="9">L,D-transpeptidase family protein</fullName>
    </submittedName>
</protein>
<dbReference type="PANTHER" id="PTHR41533:SF2">
    <property type="entry name" value="BLR7131 PROTEIN"/>
    <property type="match status" value="1"/>
</dbReference>
<proteinExistence type="predicted"/>
<evidence type="ECO:0000256" key="5">
    <source>
        <dbReference type="ARBA" id="ARBA00023316"/>
    </source>
</evidence>
<dbReference type="InterPro" id="IPR002477">
    <property type="entry name" value="Peptidoglycan-bd-like"/>
</dbReference>
<dbReference type="InterPro" id="IPR036366">
    <property type="entry name" value="PGBDSf"/>
</dbReference>
<dbReference type="UniPathway" id="UPA00219"/>